<evidence type="ECO:0000256" key="13">
    <source>
        <dbReference type="ARBA" id="ARBA00022777"/>
    </source>
</evidence>
<evidence type="ECO:0000256" key="3">
    <source>
        <dbReference type="ARBA" id="ARBA00001522"/>
    </source>
</evidence>
<dbReference type="SUPFAM" id="SSF52540">
    <property type="entry name" value="P-loop containing nucleoside triphosphate hydrolases"/>
    <property type="match status" value="1"/>
</dbReference>
<dbReference type="GO" id="GO:0009236">
    <property type="term" value="P:cobalamin biosynthetic process"/>
    <property type="evidence" value="ECO:0007669"/>
    <property type="project" value="UniProtKB-UniPathway"/>
</dbReference>
<sequence>MILITGGVKSGKSTFALLMALRYKKRAFLATGVPFDDEMMERIRKHKEERKNLFDTYEEPVDIATILQKIDRHYDVIVLECLTTYLGNLLHYNEDVESRFNILVDVVKTMVSQLIIVTNEVGWGIIPENNLARRYVEILGRWNNELAKIAQEVYLVISGIGVRIK</sequence>
<evidence type="ECO:0000256" key="2">
    <source>
        <dbReference type="ARBA" id="ARBA00000711"/>
    </source>
</evidence>
<dbReference type="GO" id="GO:0008820">
    <property type="term" value="F:cobinamide phosphate guanylyltransferase activity"/>
    <property type="evidence" value="ECO:0007669"/>
    <property type="project" value="UniProtKB-EC"/>
</dbReference>
<evidence type="ECO:0000256" key="7">
    <source>
        <dbReference type="ARBA" id="ARBA00007490"/>
    </source>
</evidence>
<dbReference type="PIRSF" id="PIRSF006135">
    <property type="entry name" value="CobU"/>
    <property type="match status" value="1"/>
</dbReference>
<name>A0A7C4RW34_9BACT</name>
<evidence type="ECO:0000256" key="6">
    <source>
        <dbReference type="ARBA" id="ARBA00005159"/>
    </source>
</evidence>
<evidence type="ECO:0000256" key="14">
    <source>
        <dbReference type="ARBA" id="ARBA00022840"/>
    </source>
</evidence>
<evidence type="ECO:0000256" key="9">
    <source>
        <dbReference type="ARBA" id="ARBA00012523"/>
    </source>
</evidence>
<dbReference type="Gene3D" id="3.40.50.300">
    <property type="entry name" value="P-loop containing nucleotide triphosphate hydrolases"/>
    <property type="match status" value="1"/>
</dbReference>
<keyword evidence="12 19" id="KW-0547">Nucleotide-binding</keyword>
<comment type="function">
    <text evidence="4">Catalyzes ATP-dependent phosphorylation of adenosylcobinamide and addition of GMP to adenosylcobinamide phosphate.</text>
</comment>
<evidence type="ECO:0000256" key="4">
    <source>
        <dbReference type="ARBA" id="ARBA00003889"/>
    </source>
</evidence>
<dbReference type="UniPathway" id="UPA00148">
    <property type="reaction ID" value="UER00236"/>
</dbReference>
<protein>
    <recommendedName>
        <fullName evidence="16">Adenosylcobinamide kinase</fullName>
        <ecNumber evidence="8">2.7.1.156</ecNumber>
        <ecNumber evidence="9">2.7.7.62</ecNumber>
    </recommendedName>
    <alternativeName>
        <fullName evidence="17">Adenosylcobinamide-phosphate guanylyltransferase</fullName>
    </alternativeName>
</protein>
<comment type="catalytic activity">
    <reaction evidence="2">
        <text>adenosylcob(III)inamide phosphate + GTP + H(+) = adenosylcob(III)inamide-GDP + diphosphate</text>
        <dbReference type="Rhea" id="RHEA:22712"/>
        <dbReference type="ChEBI" id="CHEBI:15378"/>
        <dbReference type="ChEBI" id="CHEBI:33019"/>
        <dbReference type="ChEBI" id="CHEBI:37565"/>
        <dbReference type="ChEBI" id="CHEBI:58502"/>
        <dbReference type="ChEBI" id="CHEBI:60487"/>
        <dbReference type="EC" id="2.7.7.62"/>
    </reaction>
</comment>
<evidence type="ECO:0000256" key="8">
    <source>
        <dbReference type="ARBA" id="ARBA00012016"/>
    </source>
</evidence>
<accession>A0A7C4RW34</accession>
<dbReference type="EMBL" id="DSZY01000025">
    <property type="protein sequence ID" value="HGU40560.1"/>
    <property type="molecule type" value="Genomic_DNA"/>
</dbReference>
<feature type="binding site" evidence="19">
    <location>
        <position position="80"/>
    </location>
    <ligand>
        <name>GTP</name>
        <dbReference type="ChEBI" id="CHEBI:37565"/>
    </ligand>
</feature>
<dbReference type="Pfam" id="PF02283">
    <property type="entry name" value="CobU"/>
    <property type="match status" value="1"/>
</dbReference>
<evidence type="ECO:0000256" key="17">
    <source>
        <dbReference type="ARBA" id="ARBA00030571"/>
    </source>
</evidence>
<feature type="active site" description="GMP-histidine intermediate" evidence="18">
    <location>
        <position position="46"/>
    </location>
</feature>
<keyword evidence="14" id="KW-0067">ATP-binding</keyword>
<dbReference type="EC" id="2.7.1.156" evidence="8"/>
<organism evidence="20">
    <name type="scientific">Fervidobacterium thailandense</name>
    <dbReference type="NCBI Taxonomy" id="1008305"/>
    <lineage>
        <taxon>Bacteria</taxon>
        <taxon>Thermotogati</taxon>
        <taxon>Thermotogota</taxon>
        <taxon>Thermotogae</taxon>
        <taxon>Thermotogales</taxon>
        <taxon>Fervidobacteriaceae</taxon>
        <taxon>Fervidobacterium</taxon>
    </lineage>
</organism>
<dbReference type="GO" id="GO:0005525">
    <property type="term" value="F:GTP binding"/>
    <property type="evidence" value="ECO:0007669"/>
    <property type="project" value="UniProtKB-KW"/>
</dbReference>
<feature type="binding site" evidence="19">
    <location>
        <begin position="6"/>
        <end position="13"/>
    </location>
    <ligand>
        <name>GTP</name>
        <dbReference type="ChEBI" id="CHEBI:37565"/>
    </ligand>
</feature>
<feature type="binding site" evidence="19">
    <location>
        <begin position="30"/>
        <end position="32"/>
    </location>
    <ligand>
        <name>GTP</name>
        <dbReference type="ChEBI" id="CHEBI:37565"/>
    </ligand>
</feature>
<dbReference type="NCBIfam" id="NF004469">
    <property type="entry name" value="PRK05800.1"/>
    <property type="match status" value="1"/>
</dbReference>
<dbReference type="InterPro" id="IPR003203">
    <property type="entry name" value="CobU/CobP"/>
</dbReference>
<keyword evidence="10" id="KW-0169">Cobalamin biosynthesis</keyword>
<evidence type="ECO:0000313" key="20">
    <source>
        <dbReference type="EMBL" id="HGU40560.1"/>
    </source>
</evidence>
<reference evidence="20" key="1">
    <citation type="journal article" date="2020" name="mSystems">
        <title>Genome- and Community-Level Interaction Insights into Carbon Utilization and Element Cycling Functions of Hydrothermarchaeota in Hydrothermal Sediment.</title>
        <authorList>
            <person name="Zhou Z."/>
            <person name="Liu Y."/>
            <person name="Xu W."/>
            <person name="Pan J."/>
            <person name="Luo Z.H."/>
            <person name="Li M."/>
        </authorList>
    </citation>
    <scope>NUCLEOTIDE SEQUENCE [LARGE SCALE GENOMIC DNA]</scope>
    <source>
        <strain evidence="20">SpSt-609</strain>
    </source>
</reference>
<evidence type="ECO:0000256" key="10">
    <source>
        <dbReference type="ARBA" id="ARBA00022573"/>
    </source>
</evidence>
<keyword evidence="13 20" id="KW-0418">Kinase</keyword>
<gene>
    <name evidence="20" type="primary">cobU</name>
    <name evidence="20" type="ORF">ENT77_05125</name>
</gene>
<comment type="similarity">
    <text evidence="7">Belongs to the CobU/CobP family.</text>
</comment>
<dbReference type="PANTHER" id="PTHR34848">
    <property type="match status" value="1"/>
</dbReference>
<proteinExistence type="inferred from homology"/>
<evidence type="ECO:0000256" key="15">
    <source>
        <dbReference type="ARBA" id="ARBA00023134"/>
    </source>
</evidence>
<comment type="catalytic activity">
    <reaction evidence="1">
        <text>adenosylcob(III)inamide + ATP = adenosylcob(III)inamide phosphate + ADP + H(+)</text>
        <dbReference type="Rhea" id="RHEA:15769"/>
        <dbReference type="ChEBI" id="CHEBI:2480"/>
        <dbReference type="ChEBI" id="CHEBI:15378"/>
        <dbReference type="ChEBI" id="CHEBI:30616"/>
        <dbReference type="ChEBI" id="CHEBI:58502"/>
        <dbReference type="ChEBI" id="CHEBI:456216"/>
        <dbReference type="EC" id="2.7.1.156"/>
    </reaction>
</comment>
<dbReference type="PANTHER" id="PTHR34848:SF1">
    <property type="entry name" value="BIFUNCTIONAL ADENOSYLCOBALAMIN BIOSYNTHESIS PROTEIN COBU"/>
    <property type="match status" value="1"/>
</dbReference>
<evidence type="ECO:0000256" key="19">
    <source>
        <dbReference type="PIRSR" id="PIRSR006135-2"/>
    </source>
</evidence>
<comment type="caution">
    <text evidence="20">The sequence shown here is derived from an EMBL/GenBank/DDBJ whole genome shotgun (WGS) entry which is preliminary data.</text>
</comment>
<comment type="pathway">
    <text evidence="5">Cofactor biosynthesis; adenosylcobalamin biosynthesis; adenosylcobalamin from cob(II)yrinate a,c-diamide: step 6/7.</text>
</comment>
<evidence type="ECO:0000256" key="16">
    <source>
        <dbReference type="ARBA" id="ARBA00029570"/>
    </source>
</evidence>
<evidence type="ECO:0000256" key="5">
    <source>
        <dbReference type="ARBA" id="ARBA00004692"/>
    </source>
</evidence>
<evidence type="ECO:0000256" key="11">
    <source>
        <dbReference type="ARBA" id="ARBA00022679"/>
    </source>
</evidence>
<feature type="binding site" evidence="19">
    <location>
        <begin position="47"/>
        <end position="50"/>
    </location>
    <ligand>
        <name>GTP</name>
        <dbReference type="ChEBI" id="CHEBI:37565"/>
    </ligand>
</feature>
<dbReference type="InterPro" id="IPR027417">
    <property type="entry name" value="P-loop_NTPase"/>
</dbReference>
<dbReference type="GO" id="GO:0005524">
    <property type="term" value="F:ATP binding"/>
    <property type="evidence" value="ECO:0007669"/>
    <property type="project" value="UniProtKB-KW"/>
</dbReference>
<comment type="pathway">
    <text evidence="6">Cofactor biosynthesis; adenosylcobalamin biosynthesis; adenosylcobalamin from cob(II)yrinate a,c-diamide: step 5/7.</text>
</comment>
<dbReference type="CDD" id="cd00544">
    <property type="entry name" value="CobU"/>
    <property type="match status" value="1"/>
</dbReference>
<evidence type="ECO:0000256" key="1">
    <source>
        <dbReference type="ARBA" id="ARBA00000312"/>
    </source>
</evidence>
<keyword evidence="20" id="KW-0548">Nucleotidyltransferase</keyword>
<dbReference type="AlphaFoldDB" id="A0A7C4RW34"/>
<dbReference type="GO" id="GO:0043752">
    <property type="term" value="F:adenosylcobinamide kinase activity"/>
    <property type="evidence" value="ECO:0007669"/>
    <property type="project" value="UniProtKB-EC"/>
</dbReference>
<keyword evidence="15 19" id="KW-0342">GTP-binding</keyword>
<feature type="binding site" evidence="19">
    <location>
        <position position="58"/>
    </location>
    <ligand>
        <name>GTP</name>
        <dbReference type="ChEBI" id="CHEBI:37565"/>
    </ligand>
</feature>
<comment type="catalytic activity">
    <reaction evidence="3">
        <text>adenosylcob(III)inamide + GTP = adenosylcob(III)inamide phosphate + GDP + H(+)</text>
        <dbReference type="Rhea" id="RHEA:15765"/>
        <dbReference type="ChEBI" id="CHEBI:2480"/>
        <dbReference type="ChEBI" id="CHEBI:15378"/>
        <dbReference type="ChEBI" id="CHEBI:37565"/>
        <dbReference type="ChEBI" id="CHEBI:58189"/>
        <dbReference type="ChEBI" id="CHEBI:58502"/>
        <dbReference type="EC" id="2.7.1.156"/>
    </reaction>
</comment>
<dbReference type="EC" id="2.7.7.62" evidence="9"/>
<evidence type="ECO:0000256" key="18">
    <source>
        <dbReference type="PIRSR" id="PIRSR006135-1"/>
    </source>
</evidence>
<evidence type="ECO:0000256" key="12">
    <source>
        <dbReference type="ARBA" id="ARBA00022741"/>
    </source>
</evidence>
<keyword evidence="11 20" id="KW-0808">Transferase</keyword>